<evidence type="ECO:0000259" key="7">
    <source>
        <dbReference type="Pfam" id="PF09335"/>
    </source>
</evidence>
<dbReference type="EMBL" id="JACIJI010000001">
    <property type="protein sequence ID" value="MBB5718396.1"/>
    <property type="molecule type" value="Genomic_DNA"/>
</dbReference>
<organism evidence="8 9">
    <name type="scientific">Stakelama sediminis</name>
    <dbReference type="NCBI Taxonomy" id="463200"/>
    <lineage>
        <taxon>Bacteria</taxon>
        <taxon>Pseudomonadati</taxon>
        <taxon>Pseudomonadota</taxon>
        <taxon>Alphaproteobacteria</taxon>
        <taxon>Sphingomonadales</taxon>
        <taxon>Sphingomonadaceae</taxon>
        <taxon>Stakelama</taxon>
    </lineage>
</organism>
<feature type="transmembrane region" description="Helical" evidence="6">
    <location>
        <begin position="112"/>
        <end position="134"/>
    </location>
</feature>
<feature type="transmembrane region" description="Helical" evidence="6">
    <location>
        <begin position="50"/>
        <end position="72"/>
    </location>
</feature>
<dbReference type="PANTHER" id="PTHR42709">
    <property type="entry name" value="ALKALINE PHOSPHATASE LIKE PROTEIN"/>
    <property type="match status" value="1"/>
</dbReference>
<protein>
    <submittedName>
        <fullName evidence="8">Membrane protein DedA with SNARE-associated domain</fullName>
    </submittedName>
</protein>
<evidence type="ECO:0000256" key="3">
    <source>
        <dbReference type="ARBA" id="ARBA00022692"/>
    </source>
</evidence>
<gene>
    <name evidence="8" type="ORF">FHR23_001303</name>
</gene>
<sequence>MFQTFIDLMGKAGYLGIAIMMFLESLFPVFSSELILSSAGYSAGQGRLNLIGVIAAGTIGSLAGAVFWYGVARRIGYVRLKRWVGRHGRWLTIRPRDLERLNRYFDTHSRSVVLFGRLFPPVGTLICIPAGFAAMRVPRFVLFVTVGTALWVTLLTMAGYYLQGFHDRIVAWLDPLAAIVLSVLVLTYLYRVVTWRCDDA</sequence>
<evidence type="ECO:0000313" key="9">
    <source>
        <dbReference type="Proteomes" id="UP000554342"/>
    </source>
</evidence>
<keyword evidence="5 6" id="KW-0472">Membrane</keyword>
<reference evidence="8 9" key="1">
    <citation type="submission" date="2020-08" db="EMBL/GenBank/DDBJ databases">
        <title>Genomic Encyclopedia of Type Strains, Phase IV (KMG-IV): sequencing the most valuable type-strain genomes for metagenomic binning, comparative biology and taxonomic classification.</title>
        <authorList>
            <person name="Goeker M."/>
        </authorList>
    </citation>
    <scope>NUCLEOTIDE SEQUENCE [LARGE SCALE GENOMIC DNA]</scope>
    <source>
        <strain evidence="8 9">DSM 27203</strain>
    </source>
</reference>
<dbReference type="InterPro" id="IPR032816">
    <property type="entry name" value="VTT_dom"/>
</dbReference>
<evidence type="ECO:0000256" key="2">
    <source>
        <dbReference type="ARBA" id="ARBA00022475"/>
    </source>
</evidence>
<proteinExistence type="predicted"/>
<dbReference type="Proteomes" id="UP000554342">
    <property type="component" value="Unassembled WGS sequence"/>
</dbReference>
<dbReference type="PANTHER" id="PTHR42709:SF6">
    <property type="entry name" value="UNDECAPRENYL PHOSPHATE TRANSPORTER A"/>
    <property type="match status" value="1"/>
</dbReference>
<evidence type="ECO:0000256" key="5">
    <source>
        <dbReference type="ARBA" id="ARBA00023136"/>
    </source>
</evidence>
<dbReference type="AlphaFoldDB" id="A0A840YY05"/>
<keyword evidence="2" id="KW-1003">Cell membrane</keyword>
<feature type="transmembrane region" description="Helical" evidence="6">
    <location>
        <begin position="140"/>
        <end position="162"/>
    </location>
</feature>
<accession>A0A840YY05</accession>
<evidence type="ECO:0000313" key="8">
    <source>
        <dbReference type="EMBL" id="MBB5718396.1"/>
    </source>
</evidence>
<dbReference type="RefSeq" id="WP_184002035.1">
    <property type="nucleotide sequence ID" value="NZ_BAABIF010000004.1"/>
</dbReference>
<keyword evidence="4 6" id="KW-1133">Transmembrane helix</keyword>
<dbReference type="Pfam" id="PF09335">
    <property type="entry name" value="VTT_dom"/>
    <property type="match status" value="1"/>
</dbReference>
<evidence type="ECO:0000256" key="1">
    <source>
        <dbReference type="ARBA" id="ARBA00004651"/>
    </source>
</evidence>
<evidence type="ECO:0000256" key="6">
    <source>
        <dbReference type="SAM" id="Phobius"/>
    </source>
</evidence>
<feature type="transmembrane region" description="Helical" evidence="6">
    <location>
        <begin position="169"/>
        <end position="190"/>
    </location>
</feature>
<comment type="caution">
    <text evidence="8">The sequence shown here is derived from an EMBL/GenBank/DDBJ whole genome shotgun (WGS) entry which is preliminary data.</text>
</comment>
<dbReference type="InterPro" id="IPR051311">
    <property type="entry name" value="DedA_domain"/>
</dbReference>
<name>A0A840YY05_9SPHN</name>
<feature type="domain" description="VTT" evidence="7">
    <location>
        <begin position="32"/>
        <end position="160"/>
    </location>
</feature>
<evidence type="ECO:0000256" key="4">
    <source>
        <dbReference type="ARBA" id="ARBA00022989"/>
    </source>
</evidence>
<feature type="transmembrane region" description="Helical" evidence="6">
    <location>
        <begin position="12"/>
        <end position="30"/>
    </location>
</feature>
<keyword evidence="9" id="KW-1185">Reference proteome</keyword>
<keyword evidence="3 6" id="KW-0812">Transmembrane</keyword>
<dbReference type="GO" id="GO:0005886">
    <property type="term" value="C:plasma membrane"/>
    <property type="evidence" value="ECO:0007669"/>
    <property type="project" value="UniProtKB-SubCell"/>
</dbReference>
<comment type="subcellular location">
    <subcellularLocation>
        <location evidence="1">Cell membrane</location>
        <topology evidence="1">Multi-pass membrane protein</topology>
    </subcellularLocation>
</comment>